<evidence type="ECO:0000256" key="2">
    <source>
        <dbReference type="ARBA" id="ARBA00022679"/>
    </source>
</evidence>
<dbReference type="Proteomes" id="UP000219621">
    <property type="component" value="Unassembled WGS sequence"/>
</dbReference>
<dbReference type="GO" id="GO:0016740">
    <property type="term" value="F:transferase activity"/>
    <property type="evidence" value="ECO:0007669"/>
    <property type="project" value="UniProtKB-KW"/>
</dbReference>
<name>A0A286GSA0_9PROT</name>
<sequence>MLSPEASDRPQRRQRSRTARLGVAVATALALTACAGGSDVERGQIGAVTGFAGLVAADEPHAALAARDILSAGGTAADAAVAAAFTMAVTLPSSAGILGGGICLVHGSETEKVEVLEFLPGFAPIDGGARFPAAVPGLPRGLFALHAKYGELRWESLLAPAEQMARLGFPASRALAKEFVAGGAVLRNDMEAVRTFADSEGMSPGEGSRLVQENLGASLARIRLRGVGDFYQGLMARDLVAAYRRVGFALTLDSLRDYRPRWLEPATAMRGNEVVAAPPAGVPGTETLQVYQAVAAGGAVPQQGGQPAPGSSGLVVVDNEGGAVACVLTMNGPFGAGGMAPGSGMLIAVPPPQPGAVRQPIGLLMAVNPNVKEFYFAGAAGGAAAASSIGRIAGRALEQGADLQAALGEVISGRDEISGLVNAAHCGQGIPPNPSSCRVVTDSRSSGYGMVVGRE</sequence>
<dbReference type="EMBL" id="OCNJ01000007">
    <property type="protein sequence ID" value="SOD98056.1"/>
    <property type="molecule type" value="Genomic_DNA"/>
</dbReference>
<dbReference type="PANTHER" id="PTHR43199">
    <property type="entry name" value="GLUTATHIONE HYDROLASE"/>
    <property type="match status" value="1"/>
</dbReference>
<dbReference type="OrthoDB" id="9781342at2"/>
<dbReference type="InterPro" id="IPR029055">
    <property type="entry name" value="Ntn_hydrolases_N"/>
</dbReference>
<dbReference type="PRINTS" id="PR01210">
    <property type="entry name" value="GGTRANSPTASE"/>
</dbReference>
<dbReference type="SUPFAM" id="SSF56235">
    <property type="entry name" value="N-terminal nucleophile aminohydrolases (Ntn hydrolases)"/>
    <property type="match status" value="1"/>
</dbReference>
<dbReference type="Pfam" id="PF01019">
    <property type="entry name" value="G_glu_transpept"/>
    <property type="match status" value="1"/>
</dbReference>
<evidence type="ECO:0000256" key="1">
    <source>
        <dbReference type="ARBA" id="ARBA00009381"/>
    </source>
</evidence>
<gene>
    <name evidence="5" type="ORF">SAMN05421508_107172</name>
</gene>
<keyword evidence="4" id="KW-0865">Zymogen</keyword>
<dbReference type="PANTHER" id="PTHR43199:SF1">
    <property type="entry name" value="GLUTATHIONE HYDROLASE PROENZYME"/>
    <property type="match status" value="1"/>
</dbReference>
<keyword evidence="2" id="KW-0808">Transferase</keyword>
<reference evidence="5 6" key="1">
    <citation type="submission" date="2017-09" db="EMBL/GenBank/DDBJ databases">
        <authorList>
            <person name="Ehlers B."/>
            <person name="Leendertz F.H."/>
        </authorList>
    </citation>
    <scope>NUCLEOTIDE SEQUENCE [LARGE SCALE GENOMIC DNA]</scope>
    <source>
        <strain evidence="5 6">USBA 140</strain>
    </source>
</reference>
<dbReference type="InterPro" id="IPR051792">
    <property type="entry name" value="GGT_bact"/>
</dbReference>
<proteinExistence type="inferred from homology"/>
<comment type="similarity">
    <text evidence="1">Belongs to the gamma-glutamyltransferase family.</text>
</comment>
<dbReference type="AlphaFoldDB" id="A0A286GSA0"/>
<protein>
    <submittedName>
        <fullName evidence="5">Gamma-glutamyltranspeptidase / glutathione hydrolase</fullName>
    </submittedName>
</protein>
<organism evidence="5 6">
    <name type="scientific">Caenispirillum bisanense</name>
    <dbReference type="NCBI Taxonomy" id="414052"/>
    <lineage>
        <taxon>Bacteria</taxon>
        <taxon>Pseudomonadati</taxon>
        <taxon>Pseudomonadota</taxon>
        <taxon>Alphaproteobacteria</taxon>
        <taxon>Rhodospirillales</taxon>
        <taxon>Novispirillaceae</taxon>
        <taxon>Caenispirillum</taxon>
    </lineage>
</organism>
<evidence type="ECO:0000256" key="3">
    <source>
        <dbReference type="ARBA" id="ARBA00022801"/>
    </source>
</evidence>
<dbReference type="GO" id="GO:0016787">
    <property type="term" value="F:hydrolase activity"/>
    <property type="evidence" value="ECO:0007669"/>
    <property type="project" value="UniProtKB-KW"/>
</dbReference>
<keyword evidence="3 5" id="KW-0378">Hydrolase</keyword>
<evidence type="ECO:0000256" key="4">
    <source>
        <dbReference type="ARBA" id="ARBA00023145"/>
    </source>
</evidence>
<accession>A0A286GSA0</accession>
<dbReference type="RefSeq" id="WP_097280273.1">
    <property type="nucleotide sequence ID" value="NZ_OCNJ01000007.1"/>
</dbReference>
<evidence type="ECO:0000313" key="6">
    <source>
        <dbReference type="Proteomes" id="UP000219621"/>
    </source>
</evidence>
<dbReference type="Gene3D" id="3.60.20.40">
    <property type="match status" value="1"/>
</dbReference>
<dbReference type="InterPro" id="IPR043137">
    <property type="entry name" value="GGT_ssub_C"/>
</dbReference>
<keyword evidence="6" id="KW-1185">Reference proteome</keyword>
<evidence type="ECO:0000313" key="5">
    <source>
        <dbReference type="EMBL" id="SOD98056.1"/>
    </source>
</evidence>